<feature type="binding site" evidence="6">
    <location>
        <position position="120"/>
    </location>
    <ligand>
        <name>substrate</name>
    </ligand>
</feature>
<comment type="subunit">
    <text evidence="8">Homodimer.</text>
</comment>
<dbReference type="EMBL" id="DRMJ01000160">
    <property type="protein sequence ID" value="HHL42613.1"/>
    <property type="molecule type" value="Genomic_DNA"/>
</dbReference>
<evidence type="ECO:0000256" key="4">
    <source>
        <dbReference type="ARBA" id="ARBA00019595"/>
    </source>
</evidence>
<sequence>MDIRTLDIPDVKLFTPKRFEDARGYFMETFRHSIFNETLGLDIQFVQDNHSHSTHKFTLRGLHFQKPPHWQGKLVRCVRGAILDIAVDARPNSRTFGHHVKAELSAENKAQLWVPEGFLHGFLTLSENAEVLYKCTRYYDHNSDATVAWNDPDLAIDWGADPNTVRLSAKDAAAASFRAQFPLRKAAQ</sequence>
<evidence type="ECO:0000256" key="3">
    <source>
        <dbReference type="ARBA" id="ARBA00012098"/>
    </source>
</evidence>
<comment type="function">
    <text evidence="2 8">Catalyzes the epimerization of the C3' and C5'positions of dTDP-6-deoxy-D-xylo-4-hexulose, forming dTDP-6-deoxy-L-lyxo-4-hexulose.</text>
</comment>
<dbReference type="Gene3D" id="2.60.120.10">
    <property type="entry name" value="Jelly Rolls"/>
    <property type="match status" value="1"/>
</dbReference>
<dbReference type="PANTHER" id="PTHR21047:SF2">
    <property type="entry name" value="THYMIDINE DIPHOSPHO-4-KETO-RHAMNOSE 3,5-EPIMERASE"/>
    <property type="match status" value="1"/>
</dbReference>
<dbReference type="Pfam" id="PF00908">
    <property type="entry name" value="dTDP_sugar_isom"/>
    <property type="match status" value="1"/>
</dbReference>
<dbReference type="EC" id="5.1.3.13" evidence="3 8"/>
<organism evidence="9">
    <name type="scientific">Hellea balneolensis</name>
    <dbReference type="NCBI Taxonomy" id="287478"/>
    <lineage>
        <taxon>Bacteria</taxon>
        <taxon>Pseudomonadati</taxon>
        <taxon>Pseudomonadota</taxon>
        <taxon>Alphaproteobacteria</taxon>
        <taxon>Maricaulales</taxon>
        <taxon>Robiginitomaculaceae</taxon>
        <taxon>Hellea</taxon>
    </lineage>
</organism>
<name>A0A7C5LYX3_9PROT</name>
<proteinExistence type="inferred from homology"/>
<protein>
    <recommendedName>
        <fullName evidence="4 8">dTDP-4-dehydrorhamnose 3,5-epimerase</fullName>
        <ecNumber evidence="3 8">5.1.3.13</ecNumber>
    </recommendedName>
    <alternativeName>
        <fullName evidence="8">Thymidine diphospho-4-keto-rhamnose 3,5-epimerase</fullName>
    </alternativeName>
</protein>
<dbReference type="GO" id="GO:0019305">
    <property type="term" value="P:dTDP-rhamnose biosynthetic process"/>
    <property type="evidence" value="ECO:0007669"/>
    <property type="project" value="UniProtKB-UniRule"/>
</dbReference>
<dbReference type="SUPFAM" id="SSF51182">
    <property type="entry name" value="RmlC-like cupins"/>
    <property type="match status" value="1"/>
</dbReference>
<dbReference type="InterPro" id="IPR014710">
    <property type="entry name" value="RmlC-like_jellyroll"/>
</dbReference>
<evidence type="ECO:0000256" key="1">
    <source>
        <dbReference type="ARBA" id="ARBA00001298"/>
    </source>
</evidence>
<feature type="binding site" evidence="6">
    <location>
        <position position="144"/>
    </location>
    <ligand>
        <name>substrate</name>
    </ligand>
</feature>
<feature type="binding site" evidence="6">
    <location>
        <position position="73"/>
    </location>
    <ligand>
        <name>substrate</name>
    </ligand>
</feature>
<dbReference type="GO" id="GO:0000271">
    <property type="term" value="P:polysaccharide biosynthetic process"/>
    <property type="evidence" value="ECO:0007669"/>
    <property type="project" value="TreeGrafter"/>
</dbReference>
<evidence type="ECO:0000256" key="7">
    <source>
        <dbReference type="PIRSR" id="PIRSR600888-3"/>
    </source>
</evidence>
<feature type="binding site" evidence="6">
    <location>
        <position position="23"/>
    </location>
    <ligand>
        <name>substrate</name>
    </ligand>
</feature>
<evidence type="ECO:0000256" key="6">
    <source>
        <dbReference type="PIRSR" id="PIRSR600888-2"/>
    </source>
</evidence>
<evidence type="ECO:0000256" key="8">
    <source>
        <dbReference type="RuleBase" id="RU364069"/>
    </source>
</evidence>
<accession>A0A7C5LYX3</accession>
<dbReference type="Proteomes" id="UP000885830">
    <property type="component" value="Unassembled WGS sequence"/>
</dbReference>
<dbReference type="PANTHER" id="PTHR21047">
    <property type="entry name" value="DTDP-6-DEOXY-D-GLUCOSE-3,5 EPIMERASE"/>
    <property type="match status" value="1"/>
</dbReference>
<feature type="binding site" evidence="6">
    <location>
        <begin position="47"/>
        <end position="49"/>
    </location>
    <ligand>
        <name>substrate</name>
    </ligand>
</feature>
<dbReference type="InterPro" id="IPR011051">
    <property type="entry name" value="RmlC_Cupin_sf"/>
</dbReference>
<evidence type="ECO:0000256" key="5">
    <source>
        <dbReference type="PIRSR" id="PIRSR600888-1"/>
    </source>
</evidence>
<dbReference type="UniPathway" id="UPA00124"/>
<comment type="caution">
    <text evidence="9">The sequence shown here is derived from an EMBL/GenBank/DDBJ whole genome shotgun (WGS) entry which is preliminary data.</text>
</comment>
<evidence type="ECO:0000256" key="2">
    <source>
        <dbReference type="ARBA" id="ARBA00001997"/>
    </source>
</evidence>
<evidence type="ECO:0000313" key="9">
    <source>
        <dbReference type="EMBL" id="HHL42613.1"/>
    </source>
</evidence>
<feature type="binding site" evidence="6">
    <location>
        <position position="28"/>
    </location>
    <ligand>
        <name>substrate</name>
    </ligand>
</feature>
<feature type="active site" description="Proton acceptor" evidence="5">
    <location>
        <position position="63"/>
    </location>
</feature>
<feature type="binding site" evidence="6">
    <location>
        <position position="166"/>
    </location>
    <ligand>
        <name>substrate</name>
    </ligand>
</feature>
<dbReference type="CDD" id="cd00438">
    <property type="entry name" value="cupin_RmlC"/>
    <property type="match status" value="1"/>
</dbReference>
<feature type="active site" description="Proton donor" evidence="5">
    <location>
        <position position="133"/>
    </location>
</feature>
<dbReference type="InterPro" id="IPR000888">
    <property type="entry name" value="RmlC-like"/>
</dbReference>
<reference evidence="9" key="1">
    <citation type="journal article" date="2020" name="mSystems">
        <title>Genome- and Community-Level Interaction Insights into Carbon Utilization and Element Cycling Functions of Hydrothermarchaeota in Hydrothermal Sediment.</title>
        <authorList>
            <person name="Zhou Z."/>
            <person name="Liu Y."/>
            <person name="Xu W."/>
            <person name="Pan J."/>
            <person name="Luo Z.H."/>
            <person name="Li M."/>
        </authorList>
    </citation>
    <scope>NUCLEOTIDE SEQUENCE [LARGE SCALE GENOMIC DNA]</scope>
    <source>
        <strain evidence="9">HyVt-485</strain>
    </source>
</reference>
<feature type="binding site" evidence="6">
    <location>
        <position position="60"/>
    </location>
    <ligand>
        <name>substrate</name>
    </ligand>
</feature>
<dbReference type="AlphaFoldDB" id="A0A7C5LYX3"/>
<dbReference type="GO" id="GO:0005829">
    <property type="term" value="C:cytosol"/>
    <property type="evidence" value="ECO:0007669"/>
    <property type="project" value="TreeGrafter"/>
</dbReference>
<keyword evidence="8 9" id="KW-0413">Isomerase</keyword>
<dbReference type="NCBIfam" id="TIGR01221">
    <property type="entry name" value="rmlC"/>
    <property type="match status" value="1"/>
</dbReference>
<comment type="similarity">
    <text evidence="8">Belongs to the dTDP-4-dehydrorhamnose 3,5-epimerase family.</text>
</comment>
<dbReference type="GO" id="GO:0008830">
    <property type="term" value="F:dTDP-4-dehydrorhamnose 3,5-epimerase activity"/>
    <property type="evidence" value="ECO:0007669"/>
    <property type="project" value="UniProtKB-UniRule"/>
</dbReference>
<comment type="pathway">
    <text evidence="8">Carbohydrate biosynthesis; dTDP-L-rhamnose biosynthesis.</text>
</comment>
<gene>
    <name evidence="9" type="primary">rfbC</name>
    <name evidence="9" type="ORF">ENJ42_03250</name>
</gene>
<feature type="site" description="Participates in a stacking interaction with the thymidine ring of dTDP-4-oxo-6-deoxyglucose" evidence="7">
    <location>
        <position position="139"/>
    </location>
</feature>
<comment type="catalytic activity">
    <reaction evidence="1 8">
        <text>dTDP-4-dehydro-6-deoxy-alpha-D-glucose = dTDP-4-dehydro-beta-L-rhamnose</text>
        <dbReference type="Rhea" id="RHEA:16969"/>
        <dbReference type="ChEBI" id="CHEBI:57649"/>
        <dbReference type="ChEBI" id="CHEBI:62830"/>
        <dbReference type="EC" id="5.1.3.13"/>
    </reaction>
</comment>